<dbReference type="EC" id="3.1.-.-" evidence="1"/>
<dbReference type="GO" id="GO:0004521">
    <property type="term" value="F:RNA endonuclease activity"/>
    <property type="evidence" value="ECO:0007669"/>
    <property type="project" value="TreeGrafter"/>
</dbReference>
<dbReference type="Gene3D" id="2.30.30.110">
    <property type="match status" value="1"/>
</dbReference>
<name>A0A2G9YYK5_9BACT</name>
<keyword evidence="1" id="KW-0378">Hydrolase</keyword>
<accession>A0A2G9YYK5</accession>
<dbReference type="PIRSF" id="PIRSF033490">
    <property type="entry name" value="MazF"/>
    <property type="match status" value="1"/>
</dbReference>
<dbReference type="GO" id="GO:0006402">
    <property type="term" value="P:mRNA catabolic process"/>
    <property type="evidence" value="ECO:0007669"/>
    <property type="project" value="TreeGrafter"/>
</dbReference>
<comment type="similarity">
    <text evidence="1">Belongs to the PemK/MazF family.</text>
</comment>
<gene>
    <name evidence="2" type="ORF">COX35_01260</name>
</gene>
<dbReference type="Pfam" id="PF02452">
    <property type="entry name" value="PemK_toxin"/>
    <property type="match status" value="1"/>
</dbReference>
<dbReference type="GO" id="GO:0003677">
    <property type="term" value="F:DNA binding"/>
    <property type="evidence" value="ECO:0007669"/>
    <property type="project" value="InterPro"/>
</dbReference>
<dbReference type="GO" id="GO:0016075">
    <property type="term" value="P:rRNA catabolic process"/>
    <property type="evidence" value="ECO:0007669"/>
    <property type="project" value="TreeGrafter"/>
</dbReference>
<dbReference type="Proteomes" id="UP000229952">
    <property type="component" value="Unassembled WGS sequence"/>
</dbReference>
<evidence type="ECO:0000313" key="3">
    <source>
        <dbReference type="Proteomes" id="UP000229952"/>
    </source>
</evidence>
<sequence length="108" mass="12171">MKKGDICVANLVAGVGHEQYGERPAILISNTKIGIIIVVPLTTNLEALRFPYTLAILPDKRNNLKQKSAALIFHIRAIDEKRVKKIIGRIDKKLQEKIDKVIKEMLDL</sequence>
<keyword evidence="1" id="KW-0540">Nuclease</keyword>
<keyword evidence="1" id="KW-0255">Endonuclease</keyword>
<dbReference type="GO" id="GO:0016787">
    <property type="term" value="F:hydrolase activity"/>
    <property type="evidence" value="ECO:0007669"/>
    <property type="project" value="UniProtKB-KW"/>
</dbReference>
<dbReference type="SUPFAM" id="SSF50118">
    <property type="entry name" value="Cell growth inhibitor/plasmid maintenance toxic component"/>
    <property type="match status" value="1"/>
</dbReference>
<proteinExistence type="inferred from homology"/>
<reference evidence="2 3" key="1">
    <citation type="submission" date="2017-09" db="EMBL/GenBank/DDBJ databases">
        <title>Depth-based differentiation of microbial function through sediment-hosted aquifers and enrichment of novel symbionts in the deep terrestrial subsurface.</title>
        <authorList>
            <person name="Probst A.J."/>
            <person name="Ladd B."/>
            <person name="Jarett J.K."/>
            <person name="Geller-Mcgrath D.E."/>
            <person name="Sieber C.M."/>
            <person name="Emerson J.B."/>
            <person name="Anantharaman K."/>
            <person name="Thomas B.C."/>
            <person name="Malmstrom R."/>
            <person name="Stieglmeier M."/>
            <person name="Klingl A."/>
            <person name="Woyke T."/>
            <person name="Ryan C.M."/>
            <person name="Banfield J.F."/>
        </authorList>
    </citation>
    <scope>NUCLEOTIDE SEQUENCE [LARGE SCALE GENOMIC DNA]</scope>
    <source>
        <strain evidence="2">CG23_combo_of_CG06-09_8_20_14_all_37_18</strain>
    </source>
</reference>
<protein>
    <recommendedName>
        <fullName evidence="1">mRNA interferase</fullName>
        <ecNumber evidence="1">3.1.-.-</ecNumber>
    </recommendedName>
</protein>
<comment type="function">
    <text evidence="1">Toxic component of a type II toxin-antitoxin (TA) system.</text>
</comment>
<dbReference type="InterPro" id="IPR011067">
    <property type="entry name" value="Plasmid_toxin/cell-grow_inhib"/>
</dbReference>
<dbReference type="EMBL" id="PCRQ01000030">
    <property type="protein sequence ID" value="PIP24335.1"/>
    <property type="molecule type" value="Genomic_DNA"/>
</dbReference>
<evidence type="ECO:0000256" key="1">
    <source>
        <dbReference type="PIRNR" id="PIRNR033490"/>
    </source>
</evidence>
<comment type="caution">
    <text evidence="2">The sequence shown here is derived from an EMBL/GenBank/DDBJ whole genome shotgun (WGS) entry which is preliminary data.</text>
</comment>
<dbReference type="PANTHER" id="PTHR33988">
    <property type="entry name" value="ENDORIBONUCLEASE MAZF-RELATED"/>
    <property type="match status" value="1"/>
</dbReference>
<dbReference type="InterPro" id="IPR003477">
    <property type="entry name" value="PemK-like"/>
</dbReference>
<dbReference type="AlphaFoldDB" id="A0A2G9YYK5"/>
<organism evidence="2 3">
    <name type="scientific">Candidatus Nealsonbacteria bacterium CG23_combo_of_CG06-09_8_20_14_all_37_18</name>
    <dbReference type="NCBI Taxonomy" id="1974720"/>
    <lineage>
        <taxon>Bacteria</taxon>
        <taxon>Candidatus Nealsoniibacteriota</taxon>
    </lineage>
</organism>
<evidence type="ECO:0000313" key="2">
    <source>
        <dbReference type="EMBL" id="PIP24335.1"/>
    </source>
</evidence>